<feature type="compositionally biased region" description="Acidic residues" evidence="1">
    <location>
        <begin position="254"/>
        <end position="273"/>
    </location>
</feature>
<reference evidence="4" key="2">
    <citation type="submission" date="2021-04" db="EMBL/GenBank/DDBJ databases">
        <authorList>
            <person name="Podell S."/>
        </authorList>
    </citation>
    <scope>NUCLEOTIDE SEQUENCE</scope>
    <source>
        <strain evidence="4">Hildebrandi</strain>
    </source>
</reference>
<feature type="region of interest" description="Disordered" evidence="1">
    <location>
        <begin position="1330"/>
        <end position="1408"/>
    </location>
</feature>
<feature type="region of interest" description="Disordered" evidence="1">
    <location>
        <begin position="1717"/>
        <end position="1744"/>
    </location>
</feature>
<feature type="compositionally biased region" description="Polar residues" evidence="1">
    <location>
        <begin position="617"/>
        <end position="626"/>
    </location>
</feature>
<feature type="compositionally biased region" description="Polar residues" evidence="1">
    <location>
        <begin position="212"/>
        <end position="230"/>
    </location>
</feature>
<evidence type="ECO:0000256" key="1">
    <source>
        <dbReference type="SAM" id="MobiDB-lite"/>
    </source>
</evidence>
<keyword evidence="2" id="KW-0472">Membrane</keyword>
<feature type="compositionally biased region" description="Polar residues" evidence="1">
    <location>
        <begin position="149"/>
        <end position="164"/>
    </location>
</feature>
<dbReference type="EMBL" id="JAGRRH010000001">
    <property type="protein sequence ID" value="KAG7373711.1"/>
    <property type="molecule type" value="Genomic_DNA"/>
</dbReference>
<name>A0A9K3M7R1_9STRA</name>
<evidence type="ECO:0000313" key="5">
    <source>
        <dbReference type="Proteomes" id="UP000693970"/>
    </source>
</evidence>
<feature type="region of interest" description="Disordered" evidence="1">
    <location>
        <begin position="526"/>
        <end position="643"/>
    </location>
</feature>
<evidence type="ECO:0000256" key="2">
    <source>
        <dbReference type="SAM" id="Phobius"/>
    </source>
</evidence>
<keyword evidence="2" id="KW-0812">Transmembrane</keyword>
<organism evidence="4 5">
    <name type="scientific">Nitzschia inconspicua</name>
    <dbReference type="NCBI Taxonomy" id="303405"/>
    <lineage>
        <taxon>Eukaryota</taxon>
        <taxon>Sar</taxon>
        <taxon>Stramenopiles</taxon>
        <taxon>Ochrophyta</taxon>
        <taxon>Bacillariophyta</taxon>
        <taxon>Bacillariophyceae</taxon>
        <taxon>Bacillariophycidae</taxon>
        <taxon>Bacillariales</taxon>
        <taxon>Bacillariaceae</taxon>
        <taxon>Nitzschia</taxon>
    </lineage>
</organism>
<dbReference type="Proteomes" id="UP000693970">
    <property type="component" value="Unassembled WGS sequence"/>
</dbReference>
<feature type="compositionally biased region" description="Polar residues" evidence="1">
    <location>
        <begin position="1603"/>
        <end position="1621"/>
    </location>
</feature>
<feature type="region of interest" description="Disordered" evidence="1">
    <location>
        <begin position="977"/>
        <end position="1000"/>
    </location>
</feature>
<feature type="region of interest" description="Disordered" evidence="1">
    <location>
        <begin position="1161"/>
        <end position="1188"/>
    </location>
</feature>
<feature type="region of interest" description="Disordered" evidence="1">
    <location>
        <begin position="1"/>
        <end position="165"/>
    </location>
</feature>
<feature type="transmembrane region" description="Helical" evidence="2">
    <location>
        <begin position="1565"/>
        <end position="1586"/>
    </location>
</feature>
<keyword evidence="5" id="KW-1185">Reference proteome</keyword>
<evidence type="ECO:0000313" key="4">
    <source>
        <dbReference type="EMBL" id="KAG7373711.1"/>
    </source>
</evidence>
<feature type="compositionally biased region" description="Low complexity" evidence="1">
    <location>
        <begin position="631"/>
        <end position="643"/>
    </location>
</feature>
<feature type="compositionally biased region" description="Basic and acidic residues" evidence="1">
    <location>
        <begin position="1170"/>
        <end position="1181"/>
    </location>
</feature>
<feature type="region of interest" description="Disordered" evidence="1">
    <location>
        <begin position="1267"/>
        <end position="1296"/>
    </location>
</feature>
<proteinExistence type="predicted"/>
<dbReference type="EMBL" id="JAGRRH010000019">
    <property type="protein sequence ID" value="KAG7350025.1"/>
    <property type="molecule type" value="Genomic_DNA"/>
</dbReference>
<feature type="compositionally biased region" description="Low complexity" evidence="1">
    <location>
        <begin position="13"/>
        <end position="24"/>
    </location>
</feature>
<reference evidence="4" key="1">
    <citation type="journal article" date="2021" name="Sci. Rep.">
        <title>Diploid genomic architecture of Nitzschia inconspicua, an elite biomass production diatom.</title>
        <authorList>
            <person name="Oliver A."/>
            <person name="Podell S."/>
            <person name="Pinowska A."/>
            <person name="Traller J.C."/>
            <person name="Smith S.R."/>
            <person name="McClure R."/>
            <person name="Beliaev A."/>
            <person name="Bohutskyi P."/>
            <person name="Hill E.A."/>
            <person name="Rabines A."/>
            <person name="Zheng H."/>
            <person name="Allen L.Z."/>
            <person name="Kuo A."/>
            <person name="Grigoriev I.V."/>
            <person name="Allen A.E."/>
            <person name="Hazlebeck D."/>
            <person name="Allen E.E."/>
        </authorList>
    </citation>
    <scope>NUCLEOTIDE SEQUENCE</scope>
    <source>
        <strain evidence="4">Hildebrandi</strain>
    </source>
</reference>
<feature type="region of interest" description="Disordered" evidence="1">
    <location>
        <begin position="285"/>
        <end position="417"/>
    </location>
</feature>
<feature type="compositionally biased region" description="Basic and acidic residues" evidence="1">
    <location>
        <begin position="1338"/>
        <end position="1355"/>
    </location>
</feature>
<feature type="compositionally biased region" description="Polar residues" evidence="1">
    <location>
        <begin position="397"/>
        <end position="415"/>
    </location>
</feature>
<feature type="region of interest" description="Disordered" evidence="1">
    <location>
        <begin position="1013"/>
        <end position="1042"/>
    </location>
</feature>
<keyword evidence="2" id="KW-1133">Transmembrane helix</keyword>
<feature type="region of interest" description="Disordered" evidence="1">
    <location>
        <begin position="1432"/>
        <end position="1455"/>
    </location>
</feature>
<feature type="compositionally biased region" description="Polar residues" evidence="1">
    <location>
        <begin position="566"/>
        <end position="592"/>
    </location>
</feature>
<feature type="region of interest" description="Disordered" evidence="1">
    <location>
        <begin position="179"/>
        <end position="273"/>
    </location>
</feature>
<feature type="compositionally biased region" description="Polar residues" evidence="1">
    <location>
        <begin position="316"/>
        <end position="325"/>
    </location>
</feature>
<feature type="region of interest" description="Disordered" evidence="1">
    <location>
        <begin position="476"/>
        <end position="512"/>
    </location>
</feature>
<comment type="caution">
    <text evidence="4">The sequence shown here is derived from an EMBL/GenBank/DDBJ whole genome shotgun (WGS) entry which is preliminary data.</text>
</comment>
<evidence type="ECO:0000313" key="3">
    <source>
        <dbReference type="EMBL" id="KAG7350025.1"/>
    </source>
</evidence>
<feature type="compositionally biased region" description="Basic and acidic residues" evidence="1">
    <location>
        <begin position="476"/>
        <end position="487"/>
    </location>
</feature>
<feature type="compositionally biased region" description="Low complexity" evidence="1">
    <location>
        <begin position="179"/>
        <end position="190"/>
    </location>
</feature>
<feature type="compositionally biased region" description="Basic and acidic residues" evidence="1">
    <location>
        <begin position="1717"/>
        <end position="1738"/>
    </location>
</feature>
<feature type="region of interest" description="Disordered" evidence="1">
    <location>
        <begin position="1598"/>
        <end position="1621"/>
    </location>
</feature>
<feature type="compositionally biased region" description="Polar residues" evidence="1">
    <location>
        <begin position="1392"/>
        <end position="1403"/>
    </location>
</feature>
<feature type="compositionally biased region" description="Basic and acidic residues" evidence="1">
    <location>
        <begin position="117"/>
        <end position="135"/>
    </location>
</feature>
<feature type="compositionally biased region" description="Low complexity" evidence="1">
    <location>
        <begin position="593"/>
        <end position="604"/>
    </location>
</feature>
<dbReference type="OrthoDB" id="49679at2759"/>
<protein>
    <submittedName>
        <fullName evidence="4">Uncharacterized protein</fullName>
    </submittedName>
</protein>
<feature type="compositionally biased region" description="Polar residues" evidence="1">
    <location>
        <begin position="1364"/>
        <end position="1383"/>
    </location>
</feature>
<feature type="compositionally biased region" description="Basic residues" evidence="1">
    <location>
        <begin position="345"/>
        <end position="355"/>
    </location>
</feature>
<accession>A0A9K3M7R1</accession>
<feature type="region of interest" description="Disordered" evidence="1">
    <location>
        <begin position="1066"/>
        <end position="1091"/>
    </location>
</feature>
<feature type="compositionally biased region" description="Basic residues" evidence="1">
    <location>
        <begin position="92"/>
        <end position="106"/>
    </location>
</feature>
<sequence length="1744" mass="194469">MKYKNFGSIVAASSSNTSSQGNNNYPNGQHSQHHSQHSTRTTATTHRSSDRKTETTMTNDDDEDELISVSQSYSGNGDDENGTKQVRGILQQKRHSQRRAKSKKKQSHQEQEEEEDPYHQVFEDDYRLAEEREPSSSRSRANNYYDDTGSMNTNQTPNTVTSSSRRAKKLAYVAYVPVHNDNSNSNHQQQATMIQNQKDYVPASRQKKHHQQQQNVSSHYSQATGGTSYPSLKMEDTSTSRQRQIASAMRIQEEDNDDDQTPIPVEEEEEEEDCEVAAIMQVISGTSSTQVAMSREYSPDESKSGSGIPEKKQKKQTVGMSSLSIHTMDEQPPVDDLSAVESRNLRRQRLAKRYLKGTSPASGEAALATVKSNTTASGKKHQPSDQQAPLSPLASPETPTANNDKNNKSGMSPTSPAYRASKLSRIMRKAQQNQRAIAGQIAATQQQQPQVYPFQQHILHEVDGMNAAIVHAARMARSESENAEPKSPRSPQRFNTLLGLSPKPREEAPAVQQLQQQQLPRVSAGLSPHRQRQQQHIGGAGTAALRKPMSFPDSITPPSLAANAPYPSTSHPYPQQHQLHPSTRGPQTHNSYQPHQQHMMHQQQNYHFPGHEHQHGSGRTDQQSFNHHFRQQPQPMQSQVQVPSFGTGNRVRASAAQEYHHHQYYSGQQQQQYRMAPAGTGEEQSAVAGTVSPASMHIASSEWTAAVEENQDMMFCGPEGPRLKNVHFVRGGNGLSKNPCDPIGLKCQSIVSNLVSTCATLSGNAYYHTESKRSQFEKAAEQSISNLTAGFLDHDFSKTLSPHWQNYGAYFSQETGKSSAYQSSYEEEEDYAGVADGAVASAEEAGPKDEFDVNDDSFAANARRLFQKGNDIMGTFPTEFQNLTQSASNGVFGGGMMAGTDQGAFMVQDVKNLFDTFQRYYEPEEMIYEDKEDFQHSSVHLPVHHSAAYNGPSYQPYSMPVPPKHGLVGEYQQGNAQAPVQIGSPPSKEQENTTTQEKLDVLTGIRRRRHKVFPFNAPSPQNPADAANPQQETSSAKEDPAIQISYDKTRVRCFYRDLNDRIHKDESPIRRKPVEDKTAKKEADTIALKEEDSAPIAEKSIEPVDEVKITKEVRDDTLSPKSILSKDLVDDNEKKVYCKEKVYNKDPVVCNDDSNLNFVEAQQSAQSSTDHSRSTSRRSEESMLSFHSAQHCASITQHEMLHHLSVESFEEEGKINAFQSAESESEDGKGHDAKHCFDRAQPNQVLGGDEAKEEIFDSKLDTELDAQEDDDQMMPPSPSPSDESLDLPKNNESHYSPTIVESSSLQNTFSLPNQYTARSLETCNTDDLVMAFLTPAEDDNRPQGEEKEGESRENAMDSSSSPSGTEPSNEQLATYMNLSSGMSDSLVGSDMSEGSPSTTNSFSEPVAEEMDYFEESPMSFCQHELLELDEQEADELAMSDPNVGHSESSSFEHTEFPHTPLDVIEEEASNADELDSVVQLQRYNSNEFPQPVNSDDEDVDIFSLQQNTATQDSHSTGEADDDYYYTQEDMTEWEKEESSAEEAVHSERNLGMLNEPSSGVVTMNFVLKFIFTTVMIYYIGFIFNIWEAAGTLLLQKQRGDGSGTTSGPPANAPSQRETPMSNDDWQELNRLVADALKSPTQAKTNKTPSIPLVPTRIPKNEWQQELEEALEDDELLHRVKTMLQHDPARHGRTAAAAAAAKDEYELIEEEELEQELMELRMSRQTKPETIDEQEKQDDQDTNDV</sequence>
<gene>
    <name evidence="3" type="ORF">IV203_012622</name>
    <name evidence="4" type="ORF">IV203_012806</name>
</gene>